<name>A0A9Q3UQN7_9FLAO</name>
<reference evidence="3" key="2">
    <citation type="submission" date="2023-07" db="EMBL/GenBank/DDBJ databases">
        <title>Description of novel Chryseobacterium sp. strain C-2.</title>
        <authorList>
            <person name="Saticioglu I.B."/>
        </authorList>
    </citation>
    <scope>NUCLEOTIDE SEQUENCE [LARGE SCALE GENOMIC DNA]</scope>
    <source>
        <strain evidence="3">C-2</strain>
    </source>
</reference>
<evidence type="ECO:0000313" key="1">
    <source>
        <dbReference type="EMBL" id="MBD3906937.1"/>
    </source>
</evidence>
<dbReference type="RefSeq" id="WP_191181307.1">
    <property type="nucleotide sequence ID" value="NZ_JACXXP010000045.1"/>
</dbReference>
<dbReference type="Proteomes" id="UP001107960">
    <property type="component" value="Unassembled WGS sequence"/>
</dbReference>
<proteinExistence type="predicted"/>
<reference evidence="2" key="1">
    <citation type="submission" date="2021-11" db="EMBL/GenBank/DDBJ databases">
        <title>Description of novel Chryseobacterium species.</title>
        <authorList>
            <person name="Saticioglu I.B."/>
            <person name="Ay H."/>
            <person name="Altun S."/>
            <person name="Duman M."/>
        </authorList>
    </citation>
    <scope>NUCLEOTIDE SEQUENCE</scope>
    <source>
        <strain evidence="2">C-39</strain>
    </source>
</reference>
<evidence type="ECO:0000313" key="4">
    <source>
        <dbReference type="Proteomes" id="UP001107960"/>
    </source>
</evidence>
<comment type="caution">
    <text evidence="2">The sequence shown here is derived from an EMBL/GenBank/DDBJ whole genome shotgun (WGS) entry which is preliminary data.</text>
</comment>
<evidence type="ECO:0000313" key="2">
    <source>
        <dbReference type="EMBL" id="MCC9033733.1"/>
    </source>
</evidence>
<keyword evidence="3" id="KW-1185">Reference proteome</keyword>
<protein>
    <submittedName>
        <fullName evidence="2">GLPGLI family protein</fullName>
    </submittedName>
</protein>
<dbReference type="InterPro" id="IPR005901">
    <property type="entry name" value="GLPGLI"/>
</dbReference>
<reference evidence="1" key="3">
    <citation type="submission" date="2024-05" db="EMBL/GenBank/DDBJ databases">
        <title>Description of novel Chryseobacterium sp. strain C-2.</title>
        <authorList>
            <person name="Saticioglu I.B."/>
        </authorList>
    </citation>
    <scope>NUCLEOTIDE SEQUENCE</scope>
    <source>
        <strain evidence="1">C-2</strain>
    </source>
</reference>
<dbReference type="EMBL" id="JAJJML010000001">
    <property type="protein sequence ID" value="MCC9033733.1"/>
    <property type="molecule type" value="Genomic_DNA"/>
</dbReference>
<dbReference type="Proteomes" id="UP000603715">
    <property type="component" value="Unassembled WGS sequence"/>
</dbReference>
<evidence type="ECO:0000313" key="3">
    <source>
        <dbReference type="Proteomes" id="UP000603715"/>
    </source>
</evidence>
<dbReference type="NCBIfam" id="TIGR01200">
    <property type="entry name" value="GLPGLI"/>
    <property type="match status" value="1"/>
</dbReference>
<dbReference type="EMBL" id="JACXXP010000045">
    <property type="protein sequence ID" value="MBD3906937.1"/>
    <property type="molecule type" value="Genomic_DNA"/>
</dbReference>
<sequence length="262" mass="30367">MKYILIFLGISTFCFSQKISFIYETKYKLNSEKPDDVNSENMILDLKNNSSIFRDSLDKKNDSIKLNHGNGRYNMGVENHFYVKKNLAQKRIEKVITYLGTDYLLPVEEILNWNITSEQKLIGKYKSQKAETNYGGRNWIAWFTTELPFSDGPYIFNGLPGLIVSIKDSNNDYSFNLIEVKKGGNIFDARTKTVKIDWKKYETLAKSYFNDPFNINSKGWKTATFTDPKGNTVDISVKNKEIQNSILQENNPIELNHKINYK</sequence>
<dbReference type="AlphaFoldDB" id="A0A9Q3UQN7"/>
<organism evidence="2 4">
    <name type="scientific">Chryseobacterium muglaense</name>
    <dbReference type="NCBI Taxonomy" id="2893752"/>
    <lineage>
        <taxon>Bacteria</taxon>
        <taxon>Pseudomonadati</taxon>
        <taxon>Bacteroidota</taxon>
        <taxon>Flavobacteriia</taxon>
        <taxon>Flavobacteriales</taxon>
        <taxon>Weeksellaceae</taxon>
        <taxon>Chryseobacterium group</taxon>
        <taxon>Chryseobacterium</taxon>
    </lineage>
</organism>
<gene>
    <name evidence="1" type="ORF">IEW27_20325</name>
    <name evidence="2" type="ORF">LNP80_05595</name>
</gene>
<dbReference type="Pfam" id="PF09697">
    <property type="entry name" value="Porph_ging"/>
    <property type="match status" value="1"/>
</dbReference>
<accession>A0A9Q3UQN7</accession>